<feature type="region of interest" description="Disordered" evidence="1">
    <location>
        <begin position="462"/>
        <end position="507"/>
    </location>
</feature>
<dbReference type="EMBL" id="GL883093">
    <property type="protein sequence ID" value="EGG11244.1"/>
    <property type="molecule type" value="Genomic_DNA"/>
</dbReference>
<dbReference type="RefSeq" id="XP_007405846.1">
    <property type="nucleotide sequence ID" value="XM_007405784.1"/>
</dbReference>
<organism evidence="3">
    <name type="scientific">Melampsora larici-populina (strain 98AG31 / pathotype 3-4-7)</name>
    <name type="common">Poplar leaf rust fungus</name>
    <dbReference type="NCBI Taxonomy" id="747676"/>
    <lineage>
        <taxon>Eukaryota</taxon>
        <taxon>Fungi</taxon>
        <taxon>Dikarya</taxon>
        <taxon>Basidiomycota</taxon>
        <taxon>Pucciniomycotina</taxon>
        <taxon>Pucciniomycetes</taxon>
        <taxon>Pucciniales</taxon>
        <taxon>Melampsoraceae</taxon>
        <taxon>Melampsora</taxon>
    </lineage>
</organism>
<feature type="compositionally biased region" description="Basic residues" evidence="1">
    <location>
        <begin position="474"/>
        <end position="489"/>
    </location>
</feature>
<feature type="compositionally biased region" description="Polar residues" evidence="1">
    <location>
        <begin position="492"/>
        <end position="507"/>
    </location>
</feature>
<evidence type="ECO:0000313" key="2">
    <source>
        <dbReference type="EMBL" id="EGG11244.1"/>
    </source>
</evidence>
<dbReference type="VEuPathDB" id="FungiDB:MELLADRAFT_92258"/>
<evidence type="ECO:0000313" key="3">
    <source>
        <dbReference type="Proteomes" id="UP000001072"/>
    </source>
</evidence>
<keyword evidence="3" id="KW-1185">Reference proteome</keyword>
<dbReference type="Proteomes" id="UP000001072">
    <property type="component" value="Unassembled WGS sequence"/>
</dbReference>
<evidence type="ECO:0000256" key="1">
    <source>
        <dbReference type="SAM" id="MobiDB-lite"/>
    </source>
</evidence>
<dbReference type="AlphaFoldDB" id="F4R8Z5"/>
<dbReference type="GeneID" id="18936181"/>
<dbReference type="KEGG" id="mlr:MELLADRAFT_92258"/>
<dbReference type="InParanoid" id="F4R8Z5"/>
<dbReference type="HOGENOM" id="CLU_451313_0_0_1"/>
<dbReference type="OrthoDB" id="9368434at2759"/>
<gene>
    <name evidence="2" type="ORF">MELLADRAFT_92258</name>
</gene>
<accession>F4R8Z5</accession>
<proteinExistence type="predicted"/>
<reference evidence="3" key="1">
    <citation type="journal article" date="2011" name="Proc. Natl. Acad. Sci. U.S.A.">
        <title>Obligate biotrophy features unraveled by the genomic analysis of rust fungi.</title>
        <authorList>
            <person name="Duplessis S."/>
            <person name="Cuomo C.A."/>
            <person name="Lin Y.-C."/>
            <person name="Aerts A."/>
            <person name="Tisserant E."/>
            <person name="Veneault-Fourrey C."/>
            <person name="Joly D.L."/>
            <person name="Hacquard S."/>
            <person name="Amselem J."/>
            <person name="Cantarel B.L."/>
            <person name="Chiu R."/>
            <person name="Coutinho P.M."/>
            <person name="Feau N."/>
            <person name="Field M."/>
            <person name="Frey P."/>
            <person name="Gelhaye E."/>
            <person name="Goldberg J."/>
            <person name="Grabherr M.G."/>
            <person name="Kodira C.D."/>
            <person name="Kohler A."/>
            <person name="Kuees U."/>
            <person name="Lindquist E.A."/>
            <person name="Lucas S.M."/>
            <person name="Mago R."/>
            <person name="Mauceli E."/>
            <person name="Morin E."/>
            <person name="Murat C."/>
            <person name="Pangilinan J.L."/>
            <person name="Park R."/>
            <person name="Pearson M."/>
            <person name="Quesneville H."/>
            <person name="Rouhier N."/>
            <person name="Sakthikumar S."/>
            <person name="Salamov A.A."/>
            <person name="Schmutz J."/>
            <person name="Selles B."/>
            <person name="Shapiro H."/>
            <person name="Tanguay P."/>
            <person name="Tuskan G.A."/>
            <person name="Henrissat B."/>
            <person name="Van de Peer Y."/>
            <person name="Rouze P."/>
            <person name="Ellis J.G."/>
            <person name="Dodds P.N."/>
            <person name="Schein J.E."/>
            <person name="Zhong S."/>
            <person name="Hamelin R.C."/>
            <person name="Grigoriev I.V."/>
            <person name="Szabo L.J."/>
            <person name="Martin F."/>
        </authorList>
    </citation>
    <scope>NUCLEOTIDE SEQUENCE [LARGE SCALE GENOMIC DNA]</scope>
    <source>
        <strain evidence="3">98AG31 / pathotype 3-4-7</strain>
    </source>
</reference>
<sequence>MNQECALPYSNGAYLSDPPRVLDAMYSQFEHPVQGNISPNLVARPSFCNPRIFSEISPNVIAQPPLNTSIHSGSTPNLDISSSFTTGAVYSTQPPNLSVPLASYNASICPVQSSSPNVQLYPSNSGIFSYQSPNLIGQPTSHSATAYSEPSPNLNVPSPLCSASTYSQLSPNLNVPFSPYDAGINSYPSPNPSVQSSYHPGFAYSNQCRQTIHKMQYFLNWSTNVRFMITNQPVLSSKPTSSIILVQCWHKSVPITKIECKGLIRIECSKNGHQIRIFNLLTIPELYIRTNYQISNHPRGPIMALYIQENVSNTTNLIKGQPLVNPHQEFHPNLNQDHELQPQQVCNQLLEMFGYNSISTLPMEGVLPQPLQLDIKDLSVYGSIQGPNTTLGETVNTPAQCIQPDWYILPQSSTVYHNESVSFPEQNLTISQQVYESPAQLEAYNTITAGVPIEERCSQIIPSGSEAIDDPVVPKKKSRTRKPPVKKSKPSNNQPTASSLSNGGLSNTQQVPLAQINSPFGLLDAYDTLHGCMNTNTNSATSEEAVNETFASGSEMIQAPIASGSMMKAPTPPNEKMHGFVYQGFDSNLDLAIALIRVARTWLQF</sequence>
<protein>
    <submittedName>
        <fullName evidence="2">Uncharacterized protein</fullName>
    </submittedName>
</protein>
<name>F4R8Z5_MELLP</name>